<organism evidence="1 2">
    <name type="scientific">Arachis hypogaea</name>
    <name type="common">Peanut</name>
    <dbReference type="NCBI Taxonomy" id="3818"/>
    <lineage>
        <taxon>Eukaryota</taxon>
        <taxon>Viridiplantae</taxon>
        <taxon>Streptophyta</taxon>
        <taxon>Embryophyta</taxon>
        <taxon>Tracheophyta</taxon>
        <taxon>Spermatophyta</taxon>
        <taxon>Magnoliopsida</taxon>
        <taxon>eudicotyledons</taxon>
        <taxon>Gunneridae</taxon>
        <taxon>Pentapetalae</taxon>
        <taxon>rosids</taxon>
        <taxon>fabids</taxon>
        <taxon>Fabales</taxon>
        <taxon>Fabaceae</taxon>
        <taxon>Papilionoideae</taxon>
        <taxon>50 kb inversion clade</taxon>
        <taxon>dalbergioids sensu lato</taxon>
        <taxon>Dalbergieae</taxon>
        <taxon>Pterocarpus clade</taxon>
        <taxon>Arachis</taxon>
    </lineage>
</organism>
<evidence type="ECO:0000313" key="1">
    <source>
        <dbReference type="EMBL" id="RYR23591.1"/>
    </source>
</evidence>
<name>A0A445AAU4_ARAHY</name>
<reference evidence="1 2" key="1">
    <citation type="submission" date="2019-01" db="EMBL/GenBank/DDBJ databases">
        <title>Sequencing of cultivated peanut Arachis hypogaea provides insights into genome evolution and oil improvement.</title>
        <authorList>
            <person name="Chen X."/>
        </authorList>
    </citation>
    <scope>NUCLEOTIDE SEQUENCE [LARGE SCALE GENOMIC DNA]</scope>
    <source>
        <strain evidence="2">cv. Fuhuasheng</strain>
        <tissue evidence="1">Leaves</tissue>
    </source>
</reference>
<evidence type="ECO:0008006" key="3">
    <source>
        <dbReference type="Google" id="ProtNLM"/>
    </source>
</evidence>
<comment type="caution">
    <text evidence="1">The sequence shown here is derived from an EMBL/GenBank/DDBJ whole genome shotgun (WGS) entry which is preliminary data.</text>
</comment>
<gene>
    <name evidence="1" type="ORF">Ahy_B03g068795</name>
</gene>
<evidence type="ECO:0000313" key="2">
    <source>
        <dbReference type="Proteomes" id="UP000289738"/>
    </source>
</evidence>
<protein>
    <recommendedName>
        <fullName evidence="3">Transposase MuDR plant domain-containing protein</fullName>
    </recommendedName>
</protein>
<dbReference type="EMBL" id="SDMP01000013">
    <property type="protein sequence ID" value="RYR23591.1"/>
    <property type="molecule type" value="Genomic_DNA"/>
</dbReference>
<proteinExistence type="predicted"/>
<accession>A0A445AAU4</accession>
<dbReference type="AlphaFoldDB" id="A0A445AAU4"/>
<dbReference type="Proteomes" id="UP000289738">
    <property type="component" value="Chromosome B03"/>
</dbReference>
<sequence>MEGTANLVVYRNSKIIWNMHKGVRFVGQNPFSFVVPCTMTLMEFSERSLSKHGEWYVEENEQNSVPKFGCKADGIQNDLDIEDDRAAVYEGMNSDSKEDFEATYEAGDEDKNGNVGVEAAAENVVVHPLGSQSMNVPPFMCNLDLDAMHAPKFLEYANIGVVDPKDREFRIRMEYSSKNSVVAAIRSYTISRGVDYNVYESEPQTFYAKCKTYGRGCDCLIQRKKGDPETWPAYEGPTLVANPALR</sequence>
<keyword evidence="2" id="KW-1185">Reference proteome</keyword>